<dbReference type="OrthoDB" id="1882547at2759"/>
<keyword evidence="2" id="KW-1185">Reference proteome</keyword>
<proteinExistence type="predicted"/>
<gene>
    <name evidence="1" type="ORF">INT45_000226</name>
</gene>
<evidence type="ECO:0008006" key="3">
    <source>
        <dbReference type="Google" id="ProtNLM"/>
    </source>
</evidence>
<name>A0A8H7S1V0_9FUNG</name>
<reference evidence="1 2" key="1">
    <citation type="submission" date="2020-12" db="EMBL/GenBank/DDBJ databases">
        <title>Metabolic potential, ecology and presence of endohyphal bacteria is reflected in genomic diversity of Mucoromycotina.</title>
        <authorList>
            <person name="Muszewska A."/>
            <person name="Okrasinska A."/>
            <person name="Steczkiewicz K."/>
            <person name="Drgas O."/>
            <person name="Orlowska M."/>
            <person name="Perlinska-Lenart U."/>
            <person name="Aleksandrzak-Piekarczyk T."/>
            <person name="Szatraj K."/>
            <person name="Zielenkiewicz U."/>
            <person name="Pilsyk S."/>
            <person name="Malc E."/>
            <person name="Mieczkowski P."/>
            <person name="Kruszewska J.S."/>
            <person name="Biernat P."/>
            <person name="Pawlowska J."/>
        </authorList>
    </citation>
    <scope>NUCLEOTIDE SEQUENCE [LARGE SCALE GENOMIC DNA]</scope>
    <source>
        <strain evidence="1 2">CBS 142.35</strain>
    </source>
</reference>
<evidence type="ECO:0000313" key="2">
    <source>
        <dbReference type="Proteomes" id="UP000646827"/>
    </source>
</evidence>
<dbReference type="Proteomes" id="UP000646827">
    <property type="component" value="Unassembled WGS sequence"/>
</dbReference>
<organism evidence="1 2">
    <name type="scientific">Circinella minor</name>
    <dbReference type="NCBI Taxonomy" id="1195481"/>
    <lineage>
        <taxon>Eukaryota</taxon>
        <taxon>Fungi</taxon>
        <taxon>Fungi incertae sedis</taxon>
        <taxon>Mucoromycota</taxon>
        <taxon>Mucoromycotina</taxon>
        <taxon>Mucoromycetes</taxon>
        <taxon>Mucorales</taxon>
        <taxon>Lichtheimiaceae</taxon>
        <taxon>Circinella</taxon>
    </lineage>
</organism>
<comment type="caution">
    <text evidence="1">The sequence shown here is derived from an EMBL/GenBank/DDBJ whole genome shotgun (WGS) entry which is preliminary data.</text>
</comment>
<protein>
    <recommendedName>
        <fullName evidence="3">Peptide-O-fucosyltransferase</fullName>
    </recommendedName>
</protein>
<dbReference type="Gene3D" id="3.40.50.11340">
    <property type="match status" value="1"/>
</dbReference>
<sequence>MFLLKTNPRKKTILVLLTLFSLLIISLQLLRYQYDGIPLPSRILQWSTDNYNEYINNYYKTTDDINENDDYEKKNEFNDPSSPRFLNSHQLQPIQHTPQPNEKYLTYLPYSRFSNQRSTLLNAALLAKYLNRTLVVPPMFLGSANGWSPAPGLYRVLANMTDAHFQDRCFDTRGQVIPEEPIVQEETGEVVFGCYNFTTYAMLPWSWATNLHRLTKPEQEGGLGINIMERSDMSLATLQQELNLSEEDLYLMQDNTRYQWHIYEKEGDPRNLRYQYEISLKELSGIEQRLLHFYGIFGYDRLELDSTGESDEYRLQIEQALIFRHPAIGEASAMILAQLLNGIEKETSELVPLDPYQAQEKEDQEQEEYELPRFVAAHVRAGDGVFLKKLKDRIPEFVHQIWDIMTGNETTTDDLIGSSNKINATQPTFPKHQLFPLPKAPYQLRKELSNMDLITRLNECAKRNQMVLYVATDAESPRQNKELKPILDAFPCTFFMDDFPKDWRTPLGNVRSPLDPKKDLTEYLVMFVDATLCSWGERFVGTRTSTFSNYIKQFRHAIVDEMLERQEFTA</sequence>
<dbReference type="PANTHER" id="PTHR36050">
    <property type="entry name" value="O-FUCOSYLTRANSFERASE 30"/>
    <property type="match status" value="1"/>
</dbReference>
<evidence type="ECO:0000313" key="1">
    <source>
        <dbReference type="EMBL" id="KAG2221186.1"/>
    </source>
</evidence>
<dbReference type="AlphaFoldDB" id="A0A8H7S1V0"/>
<accession>A0A8H7S1V0</accession>
<dbReference type="CDD" id="cd11296">
    <property type="entry name" value="O-FucT_like"/>
    <property type="match status" value="1"/>
</dbReference>
<dbReference type="PANTHER" id="PTHR36050:SF1">
    <property type="entry name" value="O-FUCOSYLTRANSFERASE 30"/>
    <property type="match status" value="1"/>
</dbReference>
<dbReference type="EMBL" id="JAEPRB010000116">
    <property type="protein sequence ID" value="KAG2221186.1"/>
    <property type="molecule type" value="Genomic_DNA"/>
</dbReference>
<dbReference type="Gene3D" id="3.40.50.11350">
    <property type="match status" value="1"/>
</dbReference>